<accession>A0A9R0S2U8</accession>
<organism evidence="2 3">
    <name type="scientific">Triticum turgidum subsp. durum</name>
    <name type="common">Durum wheat</name>
    <name type="synonym">Triticum durum</name>
    <dbReference type="NCBI Taxonomy" id="4567"/>
    <lineage>
        <taxon>Eukaryota</taxon>
        <taxon>Viridiplantae</taxon>
        <taxon>Streptophyta</taxon>
        <taxon>Embryophyta</taxon>
        <taxon>Tracheophyta</taxon>
        <taxon>Spermatophyta</taxon>
        <taxon>Magnoliopsida</taxon>
        <taxon>Liliopsida</taxon>
        <taxon>Poales</taxon>
        <taxon>Poaceae</taxon>
        <taxon>BOP clade</taxon>
        <taxon>Pooideae</taxon>
        <taxon>Triticodae</taxon>
        <taxon>Triticeae</taxon>
        <taxon>Triticinae</taxon>
        <taxon>Triticum</taxon>
    </lineage>
</organism>
<sequence length="143" mass="15375">MCGGAILAELIPPSAGRASKQVAAGRASPKKAGKSKGHRYGSVADVDDFEAAFENFDDDLDLQAEEDGDEHVVFASKPAFSPGLGTKERVLPMHGYRMIASLMNADSKCIPLFEAARRTSYQLIMSVVPSMTVLEIVKCRISL</sequence>
<dbReference type="Gramene" id="TRITD4Av1G000320.1">
    <property type="protein sequence ID" value="TRITD4Av1G000320.1"/>
    <property type="gene ID" value="TRITD4Av1G000320"/>
</dbReference>
<evidence type="ECO:0000313" key="3">
    <source>
        <dbReference type="Proteomes" id="UP000324705"/>
    </source>
</evidence>
<dbReference type="Proteomes" id="UP000324705">
    <property type="component" value="Chromosome 4A"/>
</dbReference>
<dbReference type="AlphaFoldDB" id="A0A9R0S2U8"/>
<reference evidence="2 3" key="1">
    <citation type="submission" date="2017-09" db="EMBL/GenBank/DDBJ databases">
        <authorList>
            <consortium name="International Durum Wheat Genome Sequencing Consortium (IDWGSC)"/>
            <person name="Milanesi L."/>
        </authorList>
    </citation>
    <scope>NUCLEOTIDE SEQUENCE [LARGE SCALE GENOMIC DNA]</scope>
    <source>
        <strain evidence="3">cv. Svevo</strain>
    </source>
</reference>
<evidence type="ECO:0000256" key="1">
    <source>
        <dbReference type="SAM" id="MobiDB-lite"/>
    </source>
</evidence>
<feature type="region of interest" description="Disordered" evidence="1">
    <location>
        <begin position="15"/>
        <end position="40"/>
    </location>
</feature>
<protein>
    <submittedName>
        <fullName evidence="2">Uncharacterized protein</fullName>
    </submittedName>
</protein>
<gene>
    <name evidence="2" type="ORF">TRITD_4Av1G000320</name>
</gene>
<keyword evidence="3" id="KW-1185">Reference proteome</keyword>
<dbReference type="EMBL" id="LT934117">
    <property type="protein sequence ID" value="VAH86830.1"/>
    <property type="molecule type" value="Genomic_DNA"/>
</dbReference>
<name>A0A9R0S2U8_TRITD</name>
<proteinExistence type="predicted"/>
<feature type="compositionally biased region" description="Basic residues" evidence="1">
    <location>
        <begin position="28"/>
        <end position="39"/>
    </location>
</feature>
<evidence type="ECO:0000313" key="2">
    <source>
        <dbReference type="EMBL" id="VAH86830.1"/>
    </source>
</evidence>